<sequence>MLQGKYYHAEHFICSETSCRRNLRGVVCFERDNELFCKQHYHEKFSPQCAYCKEPIQDNRIIEALNQTFHRAHFFCSHCGKNFEADDTFQEYEGKAYCEDDFIMLFAKKCALCQEPILGEIISALTRQWHTHCFVCSEESCNIVLGAEGFYDYGGKPFCEFHYYQKGSNICNVCTKPIIGRCVVIGDRKYHPMHFTCGFCQTNLDGQGYKQRNGKPYCGNCYMKLFC</sequence>
<evidence type="ECO:0000313" key="11">
    <source>
        <dbReference type="EMBL" id="EGF82177.1"/>
    </source>
</evidence>
<keyword evidence="4 9" id="KW-0479">Metal-binding</keyword>
<dbReference type="GO" id="GO:0005737">
    <property type="term" value="C:cytoplasm"/>
    <property type="evidence" value="ECO:0007669"/>
    <property type="project" value="UniProtKB-SubCell"/>
</dbReference>
<evidence type="ECO:0000313" key="12">
    <source>
        <dbReference type="Proteomes" id="UP000007241"/>
    </source>
</evidence>
<dbReference type="SMART" id="SM00132">
    <property type="entry name" value="LIM"/>
    <property type="match status" value="4"/>
</dbReference>
<dbReference type="PROSITE" id="PS00478">
    <property type="entry name" value="LIM_DOMAIN_1"/>
    <property type="match status" value="2"/>
</dbReference>
<protein>
    <recommendedName>
        <fullName evidence="10">LIM zinc-binding domain-containing protein</fullName>
    </recommendedName>
</protein>
<accession>F4NXP5</accession>
<dbReference type="CDD" id="cd08368">
    <property type="entry name" value="LIM"/>
    <property type="match status" value="1"/>
</dbReference>
<dbReference type="InterPro" id="IPR001781">
    <property type="entry name" value="Znf_LIM"/>
</dbReference>
<feature type="domain" description="LIM zinc-binding" evidence="10">
    <location>
        <begin position="47"/>
        <end position="108"/>
    </location>
</feature>
<dbReference type="OMA" id="QWHQTCF"/>
<dbReference type="Proteomes" id="UP000007241">
    <property type="component" value="Unassembled WGS sequence"/>
</dbReference>
<keyword evidence="3" id="KW-0963">Cytoplasm</keyword>
<dbReference type="GeneID" id="18236444"/>
<keyword evidence="6 9" id="KW-0862">Zinc</keyword>
<evidence type="ECO:0000256" key="6">
    <source>
        <dbReference type="ARBA" id="ARBA00022833"/>
    </source>
</evidence>
<reference evidence="11 12" key="1">
    <citation type="submission" date="2009-12" db="EMBL/GenBank/DDBJ databases">
        <title>The draft genome of Batrachochytrium dendrobatidis.</title>
        <authorList>
            <consortium name="US DOE Joint Genome Institute (JGI-PGF)"/>
            <person name="Kuo A."/>
            <person name="Salamov A."/>
            <person name="Schmutz J."/>
            <person name="Lucas S."/>
            <person name="Pitluck S."/>
            <person name="Rosenblum E."/>
            <person name="Stajich J."/>
            <person name="Eisen M."/>
            <person name="Grigoriev I.V."/>
        </authorList>
    </citation>
    <scope>NUCLEOTIDE SEQUENCE [LARGE SCALE GENOMIC DNA]</scope>
    <source>
        <strain evidence="12">JAM81 / FGSC 10211</strain>
    </source>
</reference>
<dbReference type="STRING" id="684364.F4NXP5"/>
<evidence type="ECO:0000256" key="4">
    <source>
        <dbReference type="ARBA" id="ARBA00022723"/>
    </source>
</evidence>
<evidence type="ECO:0000256" key="5">
    <source>
        <dbReference type="ARBA" id="ARBA00022737"/>
    </source>
</evidence>
<dbReference type="PANTHER" id="PTHR24210:SF14">
    <property type="entry name" value="LIM ZINC-BINDING DOMAIN-CONTAINING PROTEIN"/>
    <property type="match status" value="1"/>
</dbReference>
<comment type="subcellular location">
    <subcellularLocation>
        <location evidence="1">Cell junction</location>
    </subcellularLocation>
    <subcellularLocation>
        <location evidence="2">Cytoplasm</location>
    </subcellularLocation>
</comment>
<keyword evidence="8 9" id="KW-0440">LIM domain</keyword>
<name>F4NXP5_BATDJ</name>
<gene>
    <name evidence="11" type="ORF">BATDEDRAFT_10325</name>
</gene>
<dbReference type="InParanoid" id="F4NXP5"/>
<evidence type="ECO:0000256" key="7">
    <source>
        <dbReference type="ARBA" id="ARBA00022949"/>
    </source>
</evidence>
<dbReference type="PANTHER" id="PTHR24210">
    <property type="entry name" value="LIM DOMAIN-CONTAINING PROTEIN"/>
    <property type="match status" value="1"/>
</dbReference>
<dbReference type="GO" id="GO:0046872">
    <property type="term" value="F:metal ion binding"/>
    <property type="evidence" value="ECO:0007669"/>
    <property type="project" value="UniProtKB-KW"/>
</dbReference>
<evidence type="ECO:0000256" key="3">
    <source>
        <dbReference type="ARBA" id="ARBA00022490"/>
    </source>
</evidence>
<dbReference type="EMBL" id="GL882881">
    <property type="protein sequence ID" value="EGF82177.1"/>
    <property type="molecule type" value="Genomic_DNA"/>
</dbReference>
<evidence type="ECO:0000256" key="2">
    <source>
        <dbReference type="ARBA" id="ARBA00004496"/>
    </source>
</evidence>
<evidence type="ECO:0000256" key="1">
    <source>
        <dbReference type="ARBA" id="ARBA00004282"/>
    </source>
</evidence>
<evidence type="ECO:0000256" key="9">
    <source>
        <dbReference type="PROSITE-ProRule" id="PRU00125"/>
    </source>
</evidence>
<organism evidence="11 12">
    <name type="scientific">Batrachochytrium dendrobatidis (strain JAM81 / FGSC 10211)</name>
    <name type="common">Frog chytrid fungus</name>
    <dbReference type="NCBI Taxonomy" id="684364"/>
    <lineage>
        <taxon>Eukaryota</taxon>
        <taxon>Fungi</taxon>
        <taxon>Fungi incertae sedis</taxon>
        <taxon>Chytridiomycota</taxon>
        <taxon>Chytridiomycota incertae sedis</taxon>
        <taxon>Chytridiomycetes</taxon>
        <taxon>Rhizophydiales</taxon>
        <taxon>Rhizophydiales incertae sedis</taxon>
        <taxon>Batrachochytrium</taxon>
    </lineage>
</organism>
<dbReference type="Gene3D" id="2.10.110.10">
    <property type="entry name" value="Cysteine Rich Protein"/>
    <property type="match status" value="4"/>
</dbReference>
<evidence type="ECO:0000259" key="10">
    <source>
        <dbReference type="PROSITE" id="PS50023"/>
    </source>
</evidence>
<proteinExistence type="predicted"/>
<dbReference type="FunFam" id="2.10.110.10:FF:000018">
    <property type="entry name" value="Paxillin isoform 1"/>
    <property type="match status" value="1"/>
</dbReference>
<dbReference type="HOGENOM" id="CLU_001357_0_2_1"/>
<dbReference type="AlphaFoldDB" id="F4NXP5"/>
<feature type="domain" description="LIM zinc-binding" evidence="10">
    <location>
        <begin position="169"/>
        <end position="227"/>
    </location>
</feature>
<dbReference type="PROSITE" id="PS50023">
    <property type="entry name" value="LIM_DOMAIN_2"/>
    <property type="match status" value="2"/>
</dbReference>
<dbReference type="RefSeq" id="XP_006677168.1">
    <property type="nucleotide sequence ID" value="XM_006677105.1"/>
</dbReference>
<dbReference type="OrthoDB" id="15567at2759"/>
<keyword evidence="5" id="KW-0677">Repeat</keyword>
<keyword evidence="7" id="KW-0965">Cell junction</keyword>
<dbReference type="SUPFAM" id="SSF57716">
    <property type="entry name" value="Glucocorticoid receptor-like (DNA-binding domain)"/>
    <property type="match status" value="4"/>
</dbReference>
<dbReference type="FunFam" id="2.10.110.10:FF:000009">
    <property type="entry name" value="Paxillin isoform 1"/>
    <property type="match status" value="1"/>
</dbReference>
<keyword evidence="12" id="KW-1185">Reference proteome</keyword>
<evidence type="ECO:0000256" key="8">
    <source>
        <dbReference type="ARBA" id="ARBA00023038"/>
    </source>
</evidence>
<dbReference type="Pfam" id="PF00412">
    <property type="entry name" value="LIM"/>
    <property type="match status" value="4"/>
</dbReference>
<dbReference type="InterPro" id="IPR017351">
    <property type="entry name" value="PINCH-1-4-like"/>
</dbReference>